<evidence type="ECO:0000256" key="1">
    <source>
        <dbReference type="ARBA" id="ARBA00022614"/>
    </source>
</evidence>
<dbReference type="InterPro" id="IPR032675">
    <property type="entry name" value="LRR_dom_sf"/>
</dbReference>
<evidence type="ECO:0000313" key="5">
    <source>
        <dbReference type="Proteomes" id="UP000024635"/>
    </source>
</evidence>
<organism evidence="4 5">
    <name type="scientific">Ancylostoma ceylanicum</name>
    <dbReference type="NCBI Taxonomy" id="53326"/>
    <lineage>
        <taxon>Eukaryota</taxon>
        <taxon>Metazoa</taxon>
        <taxon>Ecdysozoa</taxon>
        <taxon>Nematoda</taxon>
        <taxon>Chromadorea</taxon>
        <taxon>Rhabditida</taxon>
        <taxon>Rhabditina</taxon>
        <taxon>Rhabditomorpha</taxon>
        <taxon>Strongyloidea</taxon>
        <taxon>Ancylostomatidae</taxon>
        <taxon>Ancylostomatinae</taxon>
        <taxon>Ancylostoma</taxon>
    </lineage>
</organism>
<dbReference type="OrthoDB" id="676979at2759"/>
<evidence type="ECO:0000313" key="4">
    <source>
        <dbReference type="EMBL" id="EYC40270.1"/>
    </source>
</evidence>
<evidence type="ECO:0008006" key="6">
    <source>
        <dbReference type="Google" id="ProtNLM"/>
    </source>
</evidence>
<gene>
    <name evidence="4" type="primary">Acey_s0621.g747</name>
    <name evidence="4" type="synonym">Acey-lron-7</name>
    <name evidence="4" type="ORF">Y032_0621g747</name>
</gene>
<dbReference type="STRING" id="53326.A0A016WKV2"/>
<protein>
    <recommendedName>
        <fullName evidence="6">Leucine Rich repeat-containing domain protein</fullName>
    </recommendedName>
</protein>
<dbReference type="EMBL" id="JARK01000221">
    <property type="protein sequence ID" value="EYC40270.1"/>
    <property type="molecule type" value="Genomic_DNA"/>
</dbReference>
<sequence length="479" mass="54647">MRGAERFQGSPPASKGGETLRDARIHLRKIFYEDWSTRHEILNEKNAWPSRGRKRVRLSCGCDATDPYSSSYSRTRVVFEGDSPLATANLDIKNKSFRVVRATFRENSIIALKKVELATLMKFNRCPESLTFTFQGKILPGHEGSMRELDFSKNRISHIESGTFSGFKSLNKLYLSFNRLNQLKKDQFSGLKDLHQLFLESNKITDLVDGVFEHLSNLKKLVLDGNKIKFRKGMFTGLDSLEELSLDNCGIENLDVNAFEALPQLKKLSLRGNPFTEIPRAVNSLDALEDLDISNTNIAEFHAQSLMDDRKLKQLYMSDMPFLYAIQDCAFCGLEKLELLHMNNCTRLHEIHPNAFGWSDLSAGRVSGIKHFYVEHCKLQTISEDLLPWDTDRYNPPYKGGAIGQTRRSETILQDATVNILPRITEVIRLHCYIYNLQHPHLSDGVAHIHVTESNIFDGIFEFSNIRTVSSLTSMFFLL</sequence>
<comment type="caution">
    <text evidence="4">The sequence shown here is derived from an EMBL/GenBank/DDBJ whole genome shotgun (WGS) entry which is preliminary data.</text>
</comment>
<dbReference type="InterPro" id="IPR001611">
    <property type="entry name" value="Leu-rich_rpt"/>
</dbReference>
<dbReference type="SMART" id="SM00369">
    <property type="entry name" value="LRR_TYP"/>
    <property type="match status" value="7"/>
</dbReference>
<evidence type="ECO:0000256" key="3">
    <source>
        <dbReference type="ARBA" id="ARBA00022737"/>
    </source>
</evidence>
<evidence type="ECO:0000256" key="2">
    <source>
        <dbReference type="ARBA" id="ARBA00022729"/>
    </source>
</evidence>
<keyword evidence="3" id="KW-0677">Repeat</keyword>
<proteinExistence type="predicted"/>
<dbReference type="Pfam" id="PF13855">
    <property type="entry name" value="LRR_8"/>
    <property type="match status" value="2"/>
</dbReference>
<keyword evidence="1" id="KW-0433">Leucine-rich repeat</keyword>
<keyword evidence="2" id="KW-0732">Signal</keyword>
<keyword evidence="5" id="KW-1185">Reference proteome</keyword>
<accession>A0A016WKV2</accession>
<dbReference type="PANTHER" id="PTHR24366:SF161">
    <property type="entry name" value="TIR DOMAIN-CONTAINING PROTEIN"/>
    <property type="match status" value="1"/>
</dbReference>
<name>A0A016WKV2_9BILA</name>
<dbReference type="PANTHER" id="PTHR24366">
    <property type="entry name" value="IG(IMMUNOGLOBULIN) AND LRR(LEUCINE RICH REPEAT) DOMAINS"/>
    <property type="match status" value="1"/>
</dbReference>
<dbReference type="AlphaFoldDB" id="A0A016WKV2"/>
<dbReference type="SUPFAM" id="SSF52058">
    <property type="entry name" value="L domain-like"/>
    <property type="match status" value="1"/>
</dbReference>
<reference evidence="5" key="1">
    <citation type="journal article" date="2015" name="Nat. Genet.">
        <title>The genome and transcriptome of the zoonotic hookworm Ancylostoma ceylanicum identify infection-specific gene families.</title>
        <authorList>
            <person name="Schwarz E.M."/>
            <person name="Hu Y."/>
            <person name="Antoshechkin I."/>
            <person name="Miller M.M."/>
            <person name="Sternberg P.W."/>
            <person name="Aroian R.V."/>
        </authorList>
    </citation>
    <scope>NUCLEOTIDE SEQUENCE</scope>
    <source>
        <strain evidence="5">HY135</strain>
    </source>
</reference>
<dbReference type="Gene3D" id="3.80.10.10">
    <property type="entry name" value="Ribonuclease Inhibitor"/>
    <property type="match status" value="1"/>
</dbReference>
<dbReference type="InterPro" id="IPR003591">
    <property type="entry name" value="Leu-rich_rpt_typical-subtyp"/>
</dbReference>
<dbReference type="Proteomes" id="UP000024635">
    <property type="component" value="Unassembled WGS sequence"/>
</dbReference>